<proteinExistence type="predicted"/>
<dbReference type="EMBL" id="VSRR010004061">
    <property type="protein sequence ID" value="MPC38424.1"/>
    <property type="molecule type" value="Genomic_DNA"/>
</dbReference>
<evidence type="ECO:0000313" key="1">
    <source>
        <dbReference type="EMBL" id="MPC38424.1"/>
    </source>
</evidence>
<dbReference type="AlphaFoldDB" id="A0A5B7F1E8"/>
<keyword evidence="2" id="KW-1185">Reference proteome</keyword>
<gene>
    <name evidence="1" type="ORF">E2C01_031931</name>
</gene>
<name>A0A5B7F1E8_PORTR</name>
<protein>
    <submittedName>
        <fullName evidence="1">Uncharacterized protein</fullName>
    </submittedName>
</protein>
<organism evidence="1 2">
    <name type="scientific">Portunus trituberculatus</name>
    <name type="common">Swimming crab</name>
    <name type="synonym">Neptunus trituberculatus</name>
    <dbReference type="NCBI Taxonomy" id="210409"/>
    <lineage>
        <taxon>Eukaryota</taxon>
        <taxon>Metazoa</taxon>
        <taxon>Ecdysozoa</taxon>
        <taxon>Arthropoda</taxon>
        <taxon>Crustacea</taxon>
        <taxon>Multicrustacea</taxon>
        <taxon>Malacostraca</taxon>
        <taxon>Eumalacostraca</taxon>
        <taxon>Eucarida</taxon>
        <taxon>Decapoda</taxon>
        <taxon>Pleocyemata</taxon>
        <taxon>Brachyura</taxon>
        <taxon>Eubrachyura</taxon>
        <taxon>Portunoidea</taxon>
        <taxon>Portunidae</taxon>
        <taxon>Portuninae</taxon>
        <taxon>Portunus</taxon>
    </lineage>
</organism>
<reference evidence="1 2" key="1">
    <citation type="submission" date="2019-05" db="EMBL/GenBank/DDBJ databases">
        <title>Another draft genome of Portunus trituberculatus and its Hox gene families provides insights of decapod evolution.</title>
        <authorList>
            <person name="Jeong J.-H."/>
            <person name="Song I."/>
            <person name="Kim S."/>
            <person name="Choi T."/>
            <person name="Kim D."/>
            <person name="Ryu S."/>
            <person name="Kim W."/>
        </authorList>
    </citation>
    <scope>NUCLEOTIDE SEQUENCE [LARGE SCALE GENOMIC DNA]</scope>
    <source>
        <tissue evidence="1">Muscle</tissue>
    </source>
</reference>
<accession>A0A5B7F1E8</accession>
<dbReference type="Proteomes" id="UP000324222">
    <property type="component" value="Unassembled WGS sequence"/>
</dbReference>
<comment type="caution">
    <text evidence="1">The sequence shown here is derived from an EMBL/GenBank/DDBJ whole genome shotgun (WGS) entry which is preliminary data.</text>
</comment>
<evidence type="ECO:0000313" key="2">
    <source>
        <dbReference type="Proteomes" id="UP000324222"/>
    </source>
</evidence>
<sequence length="60" mass="6857">MVDYVPSPRGLVSCGKGKEQVETDRGQIRDVYESRYLELEVAMYIVVSREIYVGFEDSGH</sequence>